<keyword evidence="7" id="KW-0804">Transcription</keyword>
<dbReference type="SMART" id="SM00511">
    <property type="entry name" value="ORANGE"/>
    <property type="match status" value="1"/>
</dbReference>
<keyword evidence="3" id="KW-0678">Repressor</keyword>
<dbReference type="Pfam" id="PF00010">
    <property type="entry name" value="HLH"/>
    <property type="match status" value="1"/>
</dbReference>
<dbReference type="SMART" id="SM00353">
    <property type="entry name" value="HLH"/>
    <property type="match status" value="1"/>
</dbReference>
<organism evidence="13 14">
    <name type="scientific">Umbra pygmaea</name>
    <name type="common">Eastern mudminnow</name>
    <dbReference type="NCBI Taxonomy" id="75934"/>
    <lineage>
        <taxon>Eukaryota</taxon>
        <taxon>Metazoa</taxon>
        <taxon>Chordata</taxon>
        <taxon>Craniata</taxon>
        <taxon>Vertebrata</taxon>
        <taxon>Euteleostomi</taxon>
        <taxon>Actinopterygii</taxon>
        <taxon>Neopterygii</taxon>
        <taxon>Teleostei</taxon>
        <taxon>Protacanthopterygii</taxon>
        <taxon>Esociformes</taxon>
        <taxon>Umbridae</taxon>
        <taxon>Umbra</taxon>
    </lineage>
</organism>
<dbReference type="GO" id="GO:0032502">
    <property type="term" value="P:developmental process"/>
    <property type="evidence" value="ECO:0007669"/>
    <property type="project" value="UniProtKB-ARBA"/>
</dbReference>
<comment type="subcellular location">
    <subcellularLocation>
        <location evidence="1">Nucleus</location>
    </subcellularLocation>
</comment>
<evidence type="ECO:0000256" key="2">
    <source>
        <dbReference type="ARBA" id="ARBA00022473"/>
    </source>
</evidence>
<dbReference type="SUPFAM" id="SSF158457">
    <property type="entry name" value="Orange domain-like"/>
    <property type="match status" value="1"/>
</dbReference>
<dbReference type="GO" id="GO:0007219">
    <property type="term" value="P:Notch signaling pathway"/>
    <property type="evidence" value="ECO:0007669"/>
    <property type="project" value="UniProtKB-KW"/>
</dbReference>
<feature type="region of interest" description="Disordered" evidence="10">
    <location>
        <begin position="200"/>
        <end position="273"/>
    </location>
</feature>
<evidence type="ECO:0008006" key="15">
    <source>
        <dbReference type="Google" id="ProtNLM"/>
    </source>
</evidence>
<dbReference type="InterPro" id="IPR011598">
    <property type="entry name" value="bHLH_dom"/>
</dbReference>
<dbReference type="GO" id="GO:0003677">
    <property type="term" value="F:DNA binding"/>
    <property type="evidence" value="ECO:0007669"/>
    <property type="project" value="UniProtKB-KW"/>
</dbReference>
<dbReference type="InterPro" id="IPR050370">
    <property type="entry name" value="HES_HEY"/>
</dbReference>
<evidence type="ECO:0000313" key="13">
    <source>
        <dbReference type="EMBL" id="KAL0962018.1"/>
    </source>
</evidence>
<dbReference type="PROSITE" id="PS51054">
    <property type="entry name" value="ORANGE"/>
    <property type="match status" value="1"/>
</dbReference>
<keyword evidence="14" id="KW-1185">Reference proteome</keyword>
<comment type="caution">
    <text evidence="13">The sequence shown here is derived from an EMBL/GenBank/DDBJ whole genome shotgun (WGS) entry which is preliminary data.</text>
</comment>
<comment type="similarity">
    <text evidence="9">Belongs to the HEY family.</text>
</comment>
<dbReference type="SUPFAM" id="SSF47459">
    <property type="entry name" value="HLH, helix-loop-helix DNA-binding domain"/>
    <property type="match status" value="1"/>
</dbReference>
<evidence type="ECO:0000256" key="3">
    <source>
        <dbReference type="ARBA" id="ARBA00022491"/>
    </source>
</evidence>
<evidence type="ECO:0000256" key="4">
    <source>
        <dbReference type="ARBA" id="ARBA00022976"/>
    </source>
</evidence>
<dbReference type="Gene3D" id="6.10.250.980">
    <property type="match status" value="1"/>
</dbReference>
<feature type="domain" description="Orange" evidence="12">
    <location>
        <begin position="124"/>
        <end position="156"/>
    </location>
</feature>
<dbReference type="Pfam" id="PF07527">
    <property type="entry name" value="Hairy_orange"/>
    <property type="match status" value="1"/>
</dbReference>
<dbReference type="EMBL" id="JAGEUA010000011">
    <property type="protein sequence ID" value="KAL0962018.1"/>
    <property type="molecule type" value="Genomic_DNA"/>
</dbReference>
<evidence type="ECO:0000256" key="7">
    <source>
        <dbReference type="ARBA" id="ARBA00023163"/>
    </source>
</evidence>
<evidence type="ECO:0000256" key="9">
    <source>
        <dbReference type="ARBA" id="ARBA00038262"/>
    </source>
</evidence>
<name>A0ABD0W045_UMBPY</name>
<evidence type="ECO:0000256" key="6">
    <source>
        <dbReference type="ARBA" id="ARBA00023125"/>
    </source>
</evidence>
<evidence type="ECO:0000259" key="12">
    <source>
        <dbReference type="PROSITE" id="PS51054"/>
    </source>
</evidence>
<evidence type="ECO:0000256" key="5">
    <source>
        <dbReference type="ARBA" id="ARBA00023015"/>
    </source>
</evidence>
<sequence>MKRNHDFSSSDSELDENIEVEKESADENGNISSLGPMSPSTKTQVNARKRRRGIIEKRRRDRINNSLTELRRLVPSAFEKQGSAKLEKAEILQMTVDHLKMLHAAGGKGYLDAHALAMDYRGLGFRECVAETARYLSIIEGLDSTDPLRIRLVSHLNSYASQREAHSVSVSGLGHLAWGSAFGSPSAHLAHHLLLQQHHQAGPALSVPRSASTSPLSSSTSTSPSSSTSSPAEREARTSPHGHAPSRLGSAAPLSEHSHSQGGPLRVPPSSAPLPAGLNLTVTSASASAKHSPPLSLSSLSTLSAFTFPFSAFPLLSPGTLSPHTPSSQASLGKQPYRPWGMEIGAF</sequence>
<keyword evidence="8" id="KW-0539">Nucleus</keyword>
<feature type="domain" description="BHLH" evidence="11">
    <location>
        <begin position="47"/>
        <end position="102"/>
    </location>
</feature>
<proteinExistence type="inferred from homology"/>
<dbReference type="Gene3D" id="4.10.280.10">
    <property type="entry name" value="Helix-loop-helix DNA-binding domain"/>
    <property type="match status" value="1"/>
</dbReference>
<evidence type="ECO:0000259" key="11">
    <source>
        <dbReference type="PROSITE" id="PS50888"/>
    </source>
</evidence>
<dbReference type="InterPro" id="IPR003650">
    <property type="entry name" value="Orange_dom"/>
</dbReference>
<dbReference type="PROSITE" id="PS50888">
    <property type="entry name" value="BHLH"/>
    <property type="match status" value="1"/>
</dbReference>
<dbReference type="InterPro" id="IPR036638">
    <property type="entry name" value="HLH_DNA-bd_sf"/>
</dbReference>
<accession>A0ABD0W045</accession>
<feature type="compositionally biased region" description="Low complexity" evidence="10">
    <location>
        <begin position="200"/>
        <end position="231"/>
    </location>
</feature>
<dbReference type="GO" id="GO:0005634">
    <property type="term" value="C:nucleus"/>
    <property type="evidence" value="ECO:0007669"/>
    <property type="project" value="UniProtKB-SubCell"/>
</dbReference>
<evidence type="ECO:0000313" key="14">
    <source>
        <dbReference type="Proteomes" id="UP001557470"/>
    </source>
</evidence>
<keyword evidence="2" id="KW-0217">Developmental protein</keyword>
<keyword evidence="4" id="KW-0914">Notch signaling pathway</keyword>
<keyword evidence="6" id="KW-0238">DNA-binding</keyword>
<protein>
    <recommendedName>
        <fullName evidence="15">Hairy/enhancer-of-split related with YRPW motif protein 1-like</fullName>
    </recommendedName>
</protein>
<keyword evidence="5" id="KW-0805">Transcription regulation</keyword>
<evidence type="ECO:0000256" key="10">
    <source>
        <dbReference type="SAM" id="MobiDB-lite"/>
    </source>
</evidence>
<feature type="region of interest" description="Disordered" evidence="10">
    <location>
        <begin position="1"/>
        <end position="58"/>
    </location>
</feature>
<evidence type="ECO:0000256" key="8">
    <source>
        <dbReference type="ARBA" id="ARBA00023242"/>
    </source>
</evidence>
<dbReference type="AlphaFoldDB" id="A0ABD0W045"/>
<dbReference type="Proteomes" id="UP001557470">
    <property type="component" value="Unassembled WGS sequence"/>
</dbReference>
<gene>
    <name evidence="13" type="ORF">UPYG_G00334690</name>
</gene>
<reference evidence="13 14" key="1">
    <citation type="submission" date="2024-06" db="EMBL/GenBank/DDBJ databases">
        <authorList>
            <person name="Pan Q."/>
            <person name="Wen M."/>
            <person name="Jouanno E."/>
            <person name="Zahm M."/>
            <person name="Klopp C."/>
            <person name="Cabau C."/>
            <person name="Louis A."/>
            <person name="Berthelot C."/>
            <person name="Parey E."/>
            <person name="Roest Crollius H."/>
            <person name="Montfort J."/>
            <person name="Robinson-Rechavi M."/>
            <person name="Bouchez O."/>
            <person name="Lampietro C."/>
            <person name="Lopez Roques C."/>
            <person name="Donnadieu C."/>
            <person name="Postlethwait J."/>
            <person name="Bobe J."/>
            <person name="Verreycken H."/>
            <person name="Guiguen Y."/>
        </authorList>
    </citation>
    <scope>NUCLEOTIDE SEQUENCE [LARGE SCALE GENOMIC DNA]</scope>
    <source>
        <strain evidence="13">Up_M1</strain>
        <tissue evidence="13">Testis</tissue>
    </source>
</reference>
<evidence type="ECO:0000256" key="1">
    <source>
        <dbReference type="ARBA" id="ARBA00004123"/>
    </source>
</evidence>
<dbReference type="PANTHER" id="PTHR10985">
    <property type="entry name" value="BASIC HELIX-LOOP-HELIX TRANSCRIPTION FACTOR, HES-RELATED"/>
    <property type="match status" value="1"/>
</dbReference>
<feature type="compositionally biased region" description="Polar residues" evidence="10">
    <location>
        <begin position="27"/>
        <end position="46"/>
    </location>
</feature>
<dbReference type="FunFam" id="4.10.280.10:FF:000012">
    <property type="entry name" value="hairy/enhancer-of-split related with YRPW motif protein 1"/>
    <property type="match status" value="1"/>
</dbReference>